<proteinExistence type="predicted"/>
<dbReference type="EMBL" id="CP036268">
    <property type="protein sequence ID" value="QDT37082.1"/>
    <property type="molecule type" value="Genomic_DNA"/>
</dbReference>
<evidence type="ECO:0000256" key="1">
    <source>
        <dbReference type="ARBA" id="ARBA00022801"/>
    </source>
</evidence>
<dbReference type="Pfam" id="PF04371">
    <property type="entry name" value="PAD_porph"/>
    <property type="match status" value="1"/>
</dbReference>
<dbReference type="GO" id="GO:0004668">
    <property type="term" value="F:protein-arginine deiminase activity"/>
    <property type="evidence" value="ECO:0007669"/>
    <property type="project" value="InterPro"/>
</dbReference>
<reference evidence="2 3" key="1">
    <citation type="submission" date="2019-02" db="EMBL/GenBank/DDBJ databases">
        <title>Deep-cultivation of Planctomycetes and their phenomic and genomic characterization uncovers novel biology.</title>
        <authorList>
            <person name="Wiegand S."/>
            <person name="Jogler M."/>
            <person name="Boedeker C."/>
            <person name="Pinto D."/>
            <person name="Vollmers J."/>
            <person name="Rivas-Marin E."/>
            <person name="Kohn T."/>
            <person name="Peeters S.H."/>
            <person name="Heuer A."/>
            <person name="Rast P."/>
            <person name="Oberbeckmann S."/>
            <person name="Bunk B."/>
            <person name="Jeske O."/>
            <person name="Meyerdierks A."/>
            <person name="Storesund J.E."/>
            <person name="Kallscheuer N."/>
            <person name="Luecker S."/>
            <person name="Lage O.M."/>
            <person name="Pohl T."/>
            <person name="Merkel B.J."/>
            <person name="Hornburger P."/>
            <person name="Mueller R.-W."/>
            <person name="Bruemmer F."/>
            <person name="Labrenz M."/>
            <person name="Spormann A.M."/>
            <person name="Op den Camp H."/>
            <person name="Overmann J."/>
            <person name="Amann R."/>
            <person name="Jetten M.S.M."/>
            <person name="Mascher T."/>
            <person name="Medema M.H."/>
            <person name="Devos D.P."/>
            <person name="Kaster A.-K."/>
            <person name="Ovreas L."/>
            <person name="Rohde M."/>
            <person name="Galperin M.Y."/>
            <person name="Jogler C."/>
        </authorList>
    </citation>
    <scope>NUCLEOTIDE SEQUENCE [LARGE SCALE GENOMIC DNA]</scope>
    <source>
        <strain evidence="2 3">Pan189</strain>
    </source>
</reference>
<evidence type="ECO:0000313" key="3">
    <source>
        <dbReference type="Proteomes" id="UP000317318"/>
    </source>
</evidence>
<dbReference type="Proteomes" id="UP000317318">
    <property type="component" value="Chromosome"/>
</dbReference>
<organism evidence="2 3">
    <name type="scientific">Stratiformator vulcanicus</name>
    <dbReference type="NCBI Taxonomy" id="2527980"/>
    <lineage>
        <taxon>Bacteria</taxon>
        <taxon>Pseudomonadati</taxon>
        <taxon>Planctomycetota</taxon>
        <taxon>Planctomycetia</taxon>
        <taxon>Planctomycetales</taxon>
        <taxon>Planctomycetaceae</taxon>
        <taxon>Stratiformator</taxon>
    </lineage>
</organism>
<name>A0A517QZK9_9PLAN</name>
<dbReference type="PANTHER" id="PTHR31377">
    <property type="entry name" value="AGMATINE DEIMINASE-RELATED"/>
    <property type="match status" value="1"/>
</dbReference>
<dbReference type="AlphaFoldDB" id="A0A517QZK9"/>
<dbReference type="EC" id="3.5.3.12" evidence="2"/>
<keyword evidence="1 2" id="KW-0378">Hydrolase</keyword>
<dbReference type="RefSeq" id="WP_145363229.1">
    <property type="nucleotide sequence ID" value="NZ_CP036268.1"/>
</dbReference>
<accession>A0A517QZK9</accession>
<keyword evidence="3" id="KW-1185">Reference proteome</keyword>
<dbReference type="Gene3D" id="3.75.10.10">
    <property type="entry name" value="L-arginine/glycine Amidinotransferase, Chain A"/>
    <property type="match status" value="1"/>
</dbReference>
<dbReference type="OrthoDB" id="9808013at2"/>
<dbReference type="KEGG" id="svp:Pan189_14490"/>
<dbReference type="GO" id="GO:0047632">
    <property type="term" value="F:agmatine deiminase activity"/>
    <property type="evidence" value="ECO:0007669"/>
    <property type="project" value="UniProtKB-EC"/>
</dbReference>
<dbReference type="SUPFAM" id="SSF55909">
    <property type="entry name" value="Pentein"/>
    <property type="match status" value="1"/>
</dbReference>
<sequence length="347" mass="38819">MTNPPPPQDRSYRWPAEWEPHAATWLSWPHNRNSWPGRFGRVEPVYARMVRVLATSEPVHINVTDAAMERRARHYLSLAGADGEITFHYIPTNDAWCRDHGAVILKEEGPGTGDRLALDFRFNAWGGKYPYDLDDAVAPQMAETLGIPSKSADFVLEGGAIDGNGQGTLLTTEACLLNSNRNPQLSKQDIEERFRLDLGVEQIIWLGDGIAGDDTDGHIDDITRFVSEDTVVSMVEPNTADENHRPLADNIERLRDVRLTDGRKLRILELPSPPPLVYQNQRVPASYANFYIANSVVLMPGYHPSTDLLAAEVLASCFPKRDVVTIDCRDLIWGLGAFHCLTQQIPR</sequence>
<dbReference type="GO" id="GO:0009446">
    <property type="term" value="P:putrescine biosynthetic process"/>
    <property type="evidence" value="ECO:0007669"/>
    <property type="project" value="InterPro"/>
</dbReference>
<dbReference type="InterPro" id="IPR007466">
    <property type="entry name" value="Peptidyl-Arg-deiminase_porph"/>
</dbReference>
<dbReference type="PANTHER" id="PTHR31377:SF0">
    <property type="entry name" value="AGMATINE DEIMINASE-RELATED"/>
    <property type="match status" value="1"/>
</dbReference>
<gene>
    <name evidence="2" type="primary">aguA</name>
    <name evidence="2" type="ORF">Pan189_14490</name>
</gene>
<protein>
    <submittedName>
        <fullName evidence="2">Agmatine deiminase</fullName>
        <ecNumber evidence="2">3.5.3.12</ecNumber>
    </submittedName>
</protein>
<evidence type="ECO:0000313" key="2">
    <source>
        <dbReference type="EMBL" id="QDT37082.1"/>
    </source>
</evidence>